<feature type="domain" description="Pyridoxamine 5'-phosphate oxidase N-terminal" evidence="2">
    <location>
        <begin position="26"/>
        <end position="125"/>
    </location>
</feature>
<dbReference type="GO" id="GO:0016627">
    <property type="term" value="F:oxidoreductase activity, acting on the CH-CH group of donors"/>
    <property type="evidence" value="ECO:0007669"/>
    <property type="project" value="TreeGrafter"/>
</dbReference>
<dbReference type="Proteomes" id="UP000184111">
    <property type="component" value="Unassembled WGS sequence"/>
</dbReference>
<evidence type="ECO:0000313" key="3">
    <source>
        <dbReference type="EMBL" id="SHN12569.1"/>
    </source>
</evidence>
<dbReference type="InterPro" id="IPR052019">
    <property type="entry name" value="F420H2_bilvrd_red/Heme_oxyg"/>
</dbReference>
<reference evidence="3 4" key="1">
    <citation type="submission" date="2016-11" db="EMBL/GenBank/DDBJ databases">
        <authorList>
            <person name="Jaros S."/>
            <person name="Januszkiewicz K."/>
            <person name="Wedrychowicz H."/>
        </authorList>
    </citation>
    <scope>NUCLEOTIDE SEQUENCE [LARGE SCALE GENOMIC DNA]</scope>
    <source>
        <strain evidence="3 4">CGMCC 4.2025</strain>
    </source>
</reference>
<dbReference type="EMBL" id="FRBI01000021">
    <property type="protein sequence ID" value="SHN12569.1"/>
    <property type="molecule type" value="Genomic_DNA"/>
</dbReference>
<gene>
    <name evidence="3" type="ORF">SAMN05216499_121108</name>
</gene>
<sequence>MEHPLTREEIAALPQGDIRLLHSDVAQHLLASKELARVAYVAADGTPRVFPMLFHWTGEEVVLSTFHPARKIAALRARPDVAITVDAAATPPQALLVRGRAEVTDVEGIAPDYRSALRRYAGSDEAGDAQVASVDHPGVRMARIAVRPTWVGVLDFRTRFPGGSTAADFDARGQQA</sequence>
<dbReference type="InterPro" id="IPR011576">
    <property type="entry name" value="Pyridox_Oxase_N"/>
</dbReference>
<dbReference type="Pfam" id="PF01243">
    <property type="entry name" value="PNPOx_N"/>
    <property type="match status" value="1"/>
</dbReference>
<organism evidence="3 4">
    <name type="scientific">Actinacidiphila paucisporea</name>
    <dbReference type="NCBI Taxonomy" id="310782"/>
    <lineage>
        <taxon>Bacteria</taxon>
        <taxon>Bacillati</taxon>
        <taxon>Actinomycetota</taxon>
        <taxon>Actinomycetes</taxon>
        <taxon>Kitasatosporales</taxon>
        <taxon>Streptomycetaceae</taxon>
        <taxon>Actinacidiphila</taxon>
    </lineage>
</organism>
<dbReference type="STRING" id="310782.SAMN05216499_121108"/>
<dbReference type="AlphaFoldDB" id="A0A1M7P782"/>
<evidence type="ECO:0000259" key="2">
    <source>
        <dbReference type="Pfam" id="PF01243"/>
    </source>
</evidence>
<dbReference type="GO" id="GO:0005829">
    <property type="term" value="C:cytosol"/>
    <property type="evidence" value="ECO:0007669"/>
    <property type="project" value="TreeGrafter"/>
</dbReference>
<dbReference type="InterPro" id="IPR012349">
    <property type="entry name" value="Split_barrel_FMN-bd"/>
</dbReference>
<dbReference type="Gene3D" id="2.30.110.10">
    <property type="entry name" value="Electron Transport, Fmn-binding Protein, Chain A"/>
    <property type="match status" value="1"/>
</dbReference>
<keyword evidence="4" id="KW-1185">Reference proteome</keyword>
<protein>
    <submittedName>
        <fullName evidence="3">Pyridoxamine 5'-phosphate oxidase</fullName>
    </submittedName>
</protein>
<dbReference type="RefSeq" id="WP_073501478.1">
    <property type="nucleotide sequence ID" value="NZ_FRBI01000021.1"/>
</dbReference>
<name>A0A1M7P782_9ACTN</name>
<dbReference type="PANTHER" id="PTHR35176">
    <property type="entry name" value="HEME OXYGENASE HI_0854-RELATED"/>
    <property type="match status" value="1"/>
</dbReference>
<dbReference type="OrthoDB" id="9812086at2"/>
<evidence type="ECO:0000256" key="1">
    <source>
        <dbReference type="ARBA" id="ARBA00023002"/>
    </source>
</evidence>
<accession>A0A1M7P782</accession>
<dbReference type="PANTHER" id="PTHR35176:SF6">
    <property type="entry name" value="HEME OXYGENASE HI_0854-RELATED"/>
    <property type="match status" value="1"/>
</dbReference>
<dbReference type="SUPFAM" id="SSF50475">
    <property type="entry name" value="FMN-binding split barrel"/>
    <property type="match status" value="1"/>
</dbReference>
<dbReference type="GO" id="GO:0070967">
    <property type="term" value="F:coenzyme F420 binding"/>
    <property type="evidence" value="ECO:0007669"/>
    <property type="project" value="TreeGrafter"/>
</dbReference>
<keyword evidence="1" id="KW-0560">Oxidoreductase</keyword>
<evidence type="ECO:0000313" key="4">
    <source>
        <dbReference type="Proteomes" id="UP000184111"/>
    </source>
</evidence>
<proteinExistence type="predicted"/>